<comment type="caution">
    <text evidence="1">The sequence shown here is derived from an EMBL/GenBank/DDBJ whole genome shotgun (WGS) entry which is preliminary data.</text>
</comment>
<organism evidence="1 2">
    <name type="scientific">Methylobacterium hispanicum</name>
    <dbReference type="NCBI Taxonomy" id="270350"/>
    <lineage>
        <taxon>Bacteria</taxon>
        <taxon>Pseudomonadati</taxon>
        <taxon>Pseudomonadota</taxon>
        <taxon>Alphaproteobacteria</taxon>
        <taxon>Hyphomicrobiales</taxon>
        <taxon>Methylobacteriaceae</taxon>
        <taxon>Methylobacterium</taxon>
    </lineage>
</organism>
<dbReference type="Proteomes" id="UP001055247">
    <property type="component" value="Unassembled WGS sequence"/>
</dbReference>
<dbReference type="RefSeq" id="WP_238231090.1">
    <property type="nucleotide sequence ID" value="NZ_BPQO01000022.1"/>
</dbReference>
<accession>A0AAV4ZSS6</accession>
<protein>
    <recommendedName>
        <fullName evidence="3">Sulphotransferase Stf0 domain-containing protein</fullName>
    </recommendedName>
</protein>
<evidence type="ECO:0000313" key="2">
    <source>
        <dbReference type="Proteomes" id="UP001055247"/>
    </source>
</evidence>
<dbReference type="AlphaFoldDB" id="A0AAV4ZSS6"/>
<proteinExistence type="predicted"/>
<reference evidence="1" key="1">
    <citation type="journal article" date="2016" name="Front. Microbiol.">
        <title>Genome Sequence of the Piezophilic, Mesophilic Sulfate-Reducing Bacterium Desulfovibrio indicus J2T.</title>
        <authorList>
            <person name="Cao J."/>
            <person name="Maignien L."/>
            <person name="Shao Z."/>
            <person name="Alain K."/>
            <person name="Jebbar M."/>
        </authorList>
    </citation>
    <scope>NUCLEOTIDE SEQUENCE</scope>
    <source>
        <strain evidence="1">DSM 16372</strain>
    </source>
</reference>
<sequence>METYFGILSGRHSTETVCRTLQALGHAVVPLPERGPEWNAIRTSPAFQEPFRVYTDAHHLTFRRTLDHPHTIVEIARAPGNDAILRALVARFGGWVRQMGQLEPTPVRPDHDVENPAYDLRVDLQDALPEEEVEVARALARIGLEDPDSLERVRVMIERFLARRPEAKAEPDHAGPSPR</sequence>
<keyword evidence="2" id="KW-1185">Reference proteome</keyword>
<evidence type="ECO:0008006" key="3">
    <source>
        <dbReference type="Google" id="ProtNLM"/>
    </source>
</evidence>
<reference evidence="1" key="2">
    <citation type="submission" date="2021-08" db="EMBL/GenBank/DDBJ databases">
        <authorList>
            <person name="Tani A."/>
            <person name="Ola A."/>
            <person name="Ogura Y."/>
            <person name="Katsura K."/>
            <person name="Hayashi T."/>
        </authorList>
    </citation>
    <scope>NUCLEOTIDE SEQUENCE</scope>
    <source>
        <strain evidence="1">DSM 16372</strain>
    </source>
</reference>
<evidence type="ECO:0000313" key="1">
    <source>
        <dbReference type="EMBL" id="GJD90918.1"/>
    </source>
</evidence>
<gene>
    <name evidence="1" type="ORF">BHAOGJBA_4462</name>
</gene>
<dbReference type="EMBL" id="BPQO01000022">
    <property type="protein sequence ID" value="GJD90918.1"/>
    <property type="molecule type" value="Genomic_DNA"/>
</dbReference>
<name>A0AAV4ZSS6_9HYPH</name>